<reference evidence="3 4" key="1">
    <citation type="submission" date="2024-01" db="EMBL/GenBank/DDBJ databases">
        <title>Comparative genomics of Cryptococcus and Kwoniella reveals pathogenesis evolution and contrasting modes of karyotype evolution via chromosome fusion or intercentromeric recombination.</title>
        <authorList>
            <person name="Coelho M.A."/>
            <person name="David-Palma M."/>
            <person name="Shea T."/>
            <person name="Bowers K."/>
            <person name="McGinley-Smith S."/>
            <person name="Mohammad A.W."/>
            <person name="Gnirke A."/>
            <person name="Yurkov A.M."/>
            <person name="Nowrousian M."/>
            <person name="Sun S."/>
            <person name="Cuomo C.A."/>
            <person name="Heitman J."/>
        </authorList>
    </citation>
    <scope>NUCLEOTIDE SEQUENCE [LARGE SCALE GENOMIC DNA]</scope>
    <source>
        <strain evidence="3 4">PYCC6329</strain>
    </source>
</reference>
<feature type="compositionally biased region" description="Basic and acidic residues" evidence="1">
    <location>
        <begin position="13"/>
        <end position="26"/>
    </location>
</feature>
<proteinExistence type="predicted"/>
<feature type="compositionally biased region" description="Basic and acidic residues" evidence="1">
    <location>
        <begin position="913"/>
        <end position="926"/>
    </location>
</feature>
<feature type="compositionally biased region" description="Basic and acidic residues" evidence="1">
    <location>
        <begin position="421"/>
        <end position="433"/>
    </location>
</feature>
<keyword evidence="2" id="KW-0472">Membrane</keyword>
<dbReference type="AlphaFoldDB" id="A0AAX4KAE7"/>
<name>A0AAX4KAE7_9TREE</name>
<dbReference type="GeneID" id="91100357"/>
<gene>
    <name evidence="3" type="ORF">V865_001553</name>
</gene>
<feature type="region of interest" description="Disordered" evidence="1">
    <location>
        <begin position="1095"/>
        <end position="1117"/>
    </location>
</feature>
<feature type="compositionally biased region" description="Polar residues" evidence="1">
    <location>
        <begin position="468"/>
        <end position="478"/>
    </location>
</feature>
<feature type="compositionally biased region" description="Polar residues" evidence="1">
    <location>
        <begin position="927"/>
        <end position="941"/>
    </location>
</feature>
<keyword evidence="2" id="KW-0812">Transmembrane</keyword>
<dbReference type="RefSeq" id="XP_066081468.1">
    <property type="nucleotide sequence ID" value="XM_066225371.1"/>
</dbReference>
<feature type="compositionally biased region" description="Polar residues" evidence="1">
    <location>
        <begin position="903"/>
        <end position="912"/>
    </location>
</feature>
<feature type="region of interest" description="Disordered" evidence="1">
    <location>
        <begin position="1"/>
        <end position="62"/>
    </location>
</feature>
<evidence type="ECO:0000313" key="3">
    <source>
        <dbReference type="EMBL" id="WWD03501.1"/>
    </source>
</evidence>
<feature type="compositionally biased region" description="Basic and acidic residues" evidence="1">
    <location>
        <begin position="1136"/>
        <end position="1168"/>
    </location>
</feature>
<dbReference type="EMBL" id="CP144089">
    <property type="protein sequence ID" value="WWD03501.1"/>
    <property type="molecule type" value="Genomic_DNA"/>
</dbReference>
<dbReference type="Proteomes" id="UP001358614">
    <property type="component" value="Chromosome 1"/>
</dbReference>
<feature type="transmembrane region" description="Helical" evidence="2">
    <location>
        <begin position="167"/>
        <end position="200"/>
    </location>
</feature>
<accession>A0AAX4KAE7</accession>
<feature type="region of interest" description="Disordered" evidence="1">
    <location>
        <begin position="1136"/>
        <end position="1203"/>
    </location>
</feature>
<feature type="compositionally biased region" description="Acidic residues" evidence="1">
    <location>
        <begin position="942"/>
        <end position="951"/>
    </location>
</feature>
<evidence type="ECO:0008006" key="5">
    <source>
        <dbReference type="Google" id="ProtNLM"/>
    </source>
</evidence>
<sequence>MATSFADAGPLDDYFRDEIESSDKHRPSQGQNLDMEMDLDNQTRRSSGLSDESGDITLVDRSSLSPNTLKGWTGSLPNSAGPSNTNTFNVAVPGKFPSPSRLSFSDETFAEKFRYLICSSGLLEKDYVPALSGGLESELGDDIPENNENTWKVSEGWIQKGKERWDLVLASLALLVGLMISVGLWTILGLSSVGILGIGWYKGLVPISKDISNKPTTYSGDNTPQSAALASLTNFITQSQNLNNTLLSSLSLLEPHPYNLYTHNPLRVTLHRFTGNMTDHLATATSTLLELTDRRELAVLGEMYDIPVVGSFFYSRGRRHHSITDSSSEEEYDPHRPGLPHRPSSHPSPQKHNHAAHNSTSSLPAYASSSPLKKLHSAQRFSFSSSPGGDDRFTQLPDKTPRLPKRASVERLRDTWSQSPRYERPKHERRITEADEEAENEDTTTTSDQSMSSDDNTPVKLDRRGSRSDNQIGSTVVSPKSPPAGGRAGLGVTIPRTPILTRETPRGSSASPFRHIPSPLSRRLSNASERLQPLRTAAMATPSRSLPGTTTLLPSPFMNDSSSAPDIVPPSSAPLRAVTSLDPLLSTSDAGASGNPKRRSLQNMVYYHSSDENDPHQSLCSGPLSAGLTRTRSMPLSDLQALRSASTAGGGGGRSRRSSLNPSAIRSSIGLGIGFPTDIKSKRSSLTTLPPPSPDPSLNLHLRRVESISPLTTPSLKASCLGIHLKRRRMTCCLLGLKFRENQDDSYWRDVKGILDDLVCSMIEEKRILEEVLKISEREERIIRLLNSDKHEHSKNNDNGLSDIWSPSPIESVFPDHKRDYAPKTPDEVLLNEHMDKLAQALIGSWKELSKIREGLGSNSEDERMGLMDDWIGVRSRLGDGIREWERGKEVILRMTSQIYGSDNVQVSSSTEDGQRRNVEQEKDVRQSTSPLPEFMNSWTNTDDDENQDQESADKSLEDAEEPLPPVGKDLIFEATSSIPLNEDKVLLSKMSREDRIKLTKEARERGISLVELIKDRNGLGDQKEKDVSEMKIRSGQVVDELRGVIGSIRRMKVGDLPGEDGLSMMDGKTKGGDVKNFVEERSLLPSLPIPFPLTDRQLNENDNSMKPVLPDDKDGKRKLIEDEGSILGHENNRIHEVTKQENDGENGHAEDDLNGNERKHLVRKETNPHGNDNISRFTIDLSELKRNIRPMKNYDSDEDMLE</sequence>
<organism evidence="3 4">
    <name type="scientific">Kwoniella europaea PYCC6329</name>
    <dbReference type="NCBI Taxonomy" id="1423913"/>
    <lineage>
        <taxon>Eukaryota</taxon>
        <taxon>Fungi</taxon>
        <taxon>Dikarya</taxon>
        <taxon>Basidiomycota</taxon>
        <taxon>Agaricomycotina</taxon>
        <taxon>Tremellomycetes</taxon>
        <taxon>Tremellales</taxon>
        <taxon>Cryptococcaceae</taxon>
        <taxon>Kwoniella</taxon>
    </lineage>
</organism>
<evidence type="ECO:0000256" key="2">
    <source>
        <dbReference type="SAM" id="Phobius"/>
    </source>
</evidence>
<dbReference type="KEGG" id="ker:91100357"/>
<feature type="compositionally biased region" description="Low complexity" evidence="1">
    <location>
        <begin position="359"/>
        <end position="372"/>
    </location>
</feature>
<feature type="region of interest" description="Disordered" evidence="1">
    <location>
        <begin position="903"/>
        <end position="966"/>
    </location>
</feature>
<keyword evidence="4" id="KW-1185">Reference proteome</keyword>
<keyword evidence="2" id="KW-1133">Transmembrane helix</keyword>
<evidence type="ECO:0000256" key="1">
    <source>
        <dbReference type="SAM" id="MobiDB-lite"/>
    </source>
</evidence>
<protein>
    <recommendedName>
        <fullName evidence="5">Myosin-binding domain-containing protein</fullName>
    </recommendedName>
</protein>
<feature type="region of interest" description="Disordered" evidence="1">
    <location>
        <begin position="323"/>
        <end position="492"/>
    </location>
</feature>
<evidence type="ECO:0000313" key="4">
    <source>
        <dbReference type="Proteomes" id="UP001358614"/>
    </source>
</evidence>
<feature type="region of interest" description="Disordered" evidence="1">
    <location>
        <begin position="501"/>
        <end position="520"/>
    </location>
</feature>
<feature type="compositionally biased region" description="Low complexity" evidence="1">
    <location>
        <begin position="443"/>
        <end position="455"/>
    </location>
</feature>